<evidence type="ECO:0000256" key="2">
    <source>
        <dbReference type="SAM" id="SignalP"/>
    </source>
</evidence>
<sequence length="233" mass="26877">MIHIRPTHSPIGLLLIVALAAPGAALAYDNKDAIQSCESRLRSDYGLMDLRESRAEQIPGDKHYRVEGKTKIDGTKYPWRCEVDRRRVVDIRYHGPRPQRPIAGGSTEVRQMASGDLDVRVPGGCRAIYDHRGNLIRHYRNCGTDEMRSADQAIREHLRQNRWDDDRPGRDDREMPPQILPGRHGETRVLFEDDCQVIYDRSGRRTDASPNCRNHQIIQADRAMLRYQRGPRY</sequence>
<organism evidence="3 4">
    <name type="scientific">Thiorhodococcus fuscus</name>
    <dbReference type="NCBI Taxonomy" id="527200"/>
    <lineage>
        <taxon>Bacteria</taxon>
        <taxon>Pseudomonadati</taxon>
        <taxon>Pseudomonadota</taxon>
        <taxon>Gammaproteobacteria</taxon>
        <taxon>Chromatiales</taxon>
        <taxon>Chromatiaceae</taxon>
        <taxon>Thiorhodococcus</taxon>
    </lineage>
</organism>
<proteinExistence type="predicted"/>
<feature type="region of interest" description="Disordered" evidence="1">
    <location>
        <begin position="159"/>
        <end position="182"/>
    </location>
</feature>
<evidence type="ECO:0000313" key="3">
    <source>
        <dbReference type="EMBL" id="MFD2114046.1"/>
    </source>
</evidence>
<feature type="compositionally biased region" description="Basic and acidic residues" evidence="1">
    <location>
        <begin position="159"/>
        <end position="175"/>
    </location>
</feature>
<feature type="chain" id="PRO_5046558671" description="DUF4124 domain-containing protein" evidence="2">
    <location>
        <begin position="28"/>
        <end position="233"/>
    </location>
</feature>
<keyword evidence="2" id="KW-0732">Signal</keyword>
<dbReference type="Proteomes" id="UP001597337">
    <property type="component" value="Unassembled WGS sequence"/>
</dbReference>
<feature type="signal peptide" evidence="2">
    <location>
        <begin position="1"/>
        <end position="27"/>
    </location>
</feature>
<name>A0ABW4YEA9_9GAMM</name>
<evidence type="ECO:0000313" key="4">
    <source>
        <dbReference type="Proteomes" id="UP001597337"/>
    </source>
</evidence>
<accession>A0ABW4YEA9</accession>
<evidence type="ECO:0008006" key="5">
    <source>
        <dbReference type="Google" id="ProtNLM"/>
    </source>
</evidence>
<comment type="caution">
    <text evidence="3">The sequence shown here is derived from an EMBL/GenBank/DDBJ whole genome shotgun (WGS) entry which is preliminary data.</text>
</comment>
<reference evidence="4" key="1">
    <citation type="journal article" date="2019" name="Int. J. Syst. Evol. Microbiol.">
        <title>The Global Catalogue of Microorganisms (GCM) 10K type strain sequencing project: providing services to taxonomists for standard genome sequencing and annotation.</title>
        <authorList>
            <consortium name="The Broad Institute Genomics Platform"/>
            <consortium name="The Broad Institute Genome Sequencing Center for Infectious Disease"/>
            <person name="Wu L."/>
            <person name="Ma J."/>
        </authorList>
    </citation>
    <scope>NUCLEOTIDE SEQUENCE [LARGE SCALE GENOMIC DNA]</scope>
    <source>
        <strain evidence="4">KACC 12597</strain>
    </source>
</reference>
<keyword evidence="4" id="KW-1185">Reference proteome</keyword>
<dbReference type="RefSeq" id="WP_386028920.1">
    <property type="nucleotide sequence ID" value="NZ_JBHUHX010000062.1"/>
</dbReference>
<protein>
    <recommendedName>
        <fullName evidence="5">DUF4124 domain-containing protein</fullName>
    </recommendedName>
</protein>
<dbReference type="EMBL" id="JBHUHX010000062">
    <property type="protein sequence ID" value="MFD2114046.1"/>
    <property type="molecule type" value="Genomic_DNA"/>
</dbReference>
<gene>
    <name evidence="3" type="ORF">ACFSJC_19530</name>
</gene>
<evidence type="ECO:0000256" key="1">
    <source>
        <dbReference type="SAM" id="MobiDB-lite"/>
    </source>
</evidence>